<feature type="compositionally biased region" description="Basic and acidic residues" evidence="1">
    <location>
        <begin position="465"/>
        <end position="479"/>
    </location>
</feature>
<dbReference type="VEuPathDB" id="FungiDB:PC110_g6952"/>
<dbReference type="Pfam" id="PF10595">
    <property type="entry name" value="FAM161A_B"/>
    <property type="match status" value="1"/>
</dbReference>
<feature type="compositionally biased region" description="Polar residues" evidence="1">
    <location>
        <begin position="17"/>
        <end position="27"/>
    </location>
</feature>
<sequence length="803" mass="91928">MSPATTAASSWSAVHSRVTTPRSTRTGWNEEEAEFSSSANSSRYRMLDVNQKQRETEDVERIISDLEAQRRYRTTSSRSKSSSSRQEAAVVPIRSGSPRLKDKSTRLKDSGHSSGRFSFEEMSAEGDESLPVDRENYPADGVSQSFQDQVLNELRKLKESQRMEFEALERLQREKDEAERKARRLEQKLREQQRQLSRNEEKSMRCSEIRKQKTQPEIILREDSDEENNGKIYSRSNSDTGDACDKDGSEEEENLELSEWDDATKSPPPYYVTVASPLTSPFKRSSGWPAWTGDESLPPGPSSEPQECSSSEPTKLLDRRSRSRSKLDMSSSSRSRSLSRSRSNSAMSSHVHRLSQSRSRSPSATRTHRSTRDSQELRRSCAFFEEKARTHAEAEKLAKEAAERLQRARHAAPPQKLLEREALAQQRKSQQQKMLKQEWTSRQNRVKARDVPLTTYLSAGDAEEAEQKRKERIRQRAEEMMQSAELPPRMAVASKSSVSDADAGSEGERVTVKLKKKLRAAAEEEARRQRHRPKPVPNFDQLHSKWETALKKRKELARRNQDEEEVNEDAEASSKKSAEFFTSRAAKLAELQEKKEARKQRLRAKEEAIQQHARRAQEKLLARTRASLVTDAGSQRKPTKSETLRVQKLMAEAARQEKERQREEREAGARERRREEAARRVRAQVKRSETVRRDNYSGDFVDLKDLDVVAKEKAREQRQQFKEAIARNKEKLLAATAARPSLMERFSTTVKRETHRRAALEAVVKTVFQKDLSTLKGVLTDDEQELASAMIAADDNHENSETS</sequence>
<evidence type="ECO:0000313" key="2">
    <source>
        <dbReference type="EMBL" id="KAG2856306.1"/>
    </source>
</evidence>
<dbReference type="Proteomes" id="UP000251314">
    <property type="component" value="Unassembled WGS sequence"/>
</dbReference>
<dbReference type="EMBL" id="MJFZ01000129">
    <property type="protein sequence ID" value="RAW36787.1"/>
    <property type="molecule type" value="Genomic_DNA"/>
</dbReference>
<feature type="region of interest" description="Disordered" evidence="1">
    <location>
        <begin position="627"/>
        <end position="646"/>
    </location>
</feature>
<comment type="caution">
    <text evidence="7">The sequence shown here is derived from an EMBL/GenBank/DDBJ whole genome shotgun (WGS) entry which is preliminary data.</text>
</comment>
<feature type="compositionally biased region" description="Low complexity" evidence="1">
    <location>
        <begin position="328"/>
        <end position="349"/>
    </location>
</feature>
<feature type="compositionally biased region" description="Low complexity" evidence="1">
    <location>
        <begin position="1"/>
        <end position="13"/>
    </location>
</feature>
<dbReference type="Proteomes" id="UP000774804">
    <property type="component" value="Unassembled WGS sequence"/>
</dbReference>
<feature type="region of interest" description="Disordered" evidence="1">
    <location>
        <begin position="1"/>
        <end position="145"/>
    </location>
</feature>
<feature type="compositionally biased region" description="Polar residues" evidence="1">
    <location>
        <begin position="356"/>
        <end position="365"/>
    </location>
</feature>
<evidence type="ECO:0000313" key="3">
    <source>
        <dbReference type="EMBL" id="KAG2918917.1"/>
    </source>
</evidence>
<dbReference type="Proteomes" id="UP000697107">
    <property type="component" value="Unassembled WGS sequence"/>
</dbReference>
<feature type="compositionally biased region" description="Acidic residues" evidence="1">
    <location>
        <begin position="562"/>
        <end position="571"/>
    </location>
</feature>
<evidence type="ECO:0000313" key="7">
    <source>
        <dbReference type="EMBL" id="RAW36787.1"/>
    </source>
</evidence>
<name>A0A329SIY9_9STRA</name>
<feature type="compositionally biased region" description="Basic and acidic residues" evidence="1">
    <location>
        <begin position="51"/>
        <end position="70"/>
    </location>
</feature>
<dbReference type="AlphaFoldDB" id="A0A329SIY9"/>
<evidence type="ECO:0000313" key="8">
    <source>
        <dbReference type="Proteomes" id="UP000251314"/>
    </source>
</evidence>
<protein>
    <submittedName>
        <fullName evidence="7">Uncharacterized protein</fullName>
    </submittedName>
</protein>
<reference evidence="2" key="2">
    <citation type="submission" date="2018-10" db="EMBL/GenBank/DDBJ databases">
        <title>Effector identification in a new, highly contiguous assembly of the strawberry crown rot pathogen Phytophthora cactorum.</title>
        <authorList>
            <person name="Armitage A.D."/>
            <person name="Nellist C.F."/>
            <person name="Bates H."/>
            <person name="Vickerstaff R.J."/>
            <person name="Harrison R.J."/>
        </authorList>
    </citation>
    <scope>NUCLEOTIDE SEQUENCE</scope>
    <source>
        <strain evidence="2">15-7</strain>
        <strain evidence="3">4032</strain>
        <strain evidence="4">4040</strain>
        <strain evidence="5">P415</strain>
        <strain evidence="6">P421</strain>
    </source>
</reference>
<feature type="compositionally biased region" description="Basic and acidic residues" evidence="1">
    <location>
        <begin position="654"/>
        <end position="679"/>
    </location>
</feature>
<gene>
    <name evidence="7" type="ORF">PC110_g6952</name>
    <name evidence="2" type="ORF">PC113_g11677</name>
    <name evidence="3" type="ORF">PC115_g10340</name>
    <name evidence="4" type="ORF">PC117_g1504</name>
    <name evidence="5" type="ORF">PC118_g10903</name>
    <name evidence="6" type="ORF">PC129_g9363</name>
</gene>
<feature type="compositionally biased region" description="Acidic residues" evidence="1">
    <location>
        <begin position="248"/>
        <end position="261"/>
    </location>
</feature>
<feature type="compositionally biased region" description="Low complexity" evidence="1">
    <location>
        <begin position="74"/>
        <end position="85"/>
    </location>
</feature>
<feature type="compositionally biased region" description="Low complexity" evidence="1">
    <location>
        <begin position="303"/>
        <end position="313"/>
    </location>
</feature>
<dbReference type="Proteomes" id="UP000735874">
    <property type="component" value="Unassembled WGS sequence"/>
</dbReference>
<feature type="compositionally biased region" description="Basic and acidic residues" evidence="1">
    <location>
        <begin position="99"/>
        <end position="111"/>
    </location>
</feature>
<dbReference type="EMBL" id="RCMV01000291">
    <property type="protein sequence ID" value="KAG3219872.1"/>
    <property type="molecule type" value="Genomic_DNA"/>
</dbReference>
<feature type="compositionally biased region" description="Basic and acidic residues" evidence="1">
    <location>
        <begin position="171"/>
        <end position="211"/>
    </location>
</feature>
<keyword evidence="8" id="KW-1185">Reference proteome</keyword>
<evidence type="ECO:0000313" key="5">
    <source>
        <dbReference type="EMBL" id="KAG2980916.1"/>
    </source>
</evidence>
<dbReference type="EMBL" id="RCML01000321">
    <property type="protein sequence ID" value="KAG2980916.1"/>
    <property type="molecule type" value="Genomic_DNA"/>
</dbReference>
<feature type="region of interest" description="Disordered" evidence="1">
    <location>
        <begin position="171"/>
        <end position="578"/>
    </location>
</feature>
<proteinExistence type="predicted"/>
<accession>A0A329SIY9</accession>
<evidence type="ECO:0000256" key="1">
    <source>
        <dbReference type="SAM" id="MobiDB-lite"/>
    </source>
</evidence>
<dbReference type="Proteomes" id="UP000760860">
    <property type="component" value="Unassembled WGS sequence"/>
</dbReference>
<feature type="region of interest" description="Disordered" evidence="1">
    <location>
        <begin position="651"/>
        <end position="679"/>
    </location>
</feature>
<dbReference type="EMBL" id="RCMK01000018">
    <property type="protein sequence ID" value="KAG2954015.1"/>
    <property type="molecule type" value="Genomic_DNA"/>
</dbReference>
<feature type="compositionally biased region" description="Polar residues" evidence="1">
    <location>
        <begin position="426"/>
        <end position="443"/>
    </location>
</feature>
<evidence type="ECO:0000313" key="4">
    <source>
        <dbReference type="EMBL" id="KAG2954015.1"/>
    </source>
</evidence>
<dbReference type="EMBL" id="RCMG01000339">
    <property type="protein sequence ID" value="KAG2856306.1"/>
    <property type="molecule type" value="Genomic_DNA"/>
</dbReference>
<dbReference type="InterPro" id="IPR019579">
    <property type="entry name" value="FAM161A/B"/>
</dbReference>
<reference evidence="7 8" key="1">
    <citation type="submission" date="2018-01" db="EMBL/GenBank/DDBJ databases">
        <title>Draft genome of the strawberry crown rot pathogen Phytophthora cactorum.</title>
        <authorList>
            <person name="Armitage A.D."/>
            <person name="Lysoe E."/>
            <person name="Nellist C.F."/>
            <person name="Harrison R.J."/>
            <person name="Brurberg M.B."/>
        </authorList>
    </citation>
    <scope>NUCLEOTIDE SEQUENCE [LARGE SCALE GENOMIC DNA]</scope>
    <source>
        <strain evidence="7 8">10300</strain>
    </source>
</reference>
<feature type="compositionally biased region" description="Basic and acidic residues" evidence="1">
    <location>
        <begin position="370"/>
        <end position="406"/>
    </location>
</feature>
<organism evidence="7 8">
    <name type="scientific">Phytophthora cactorum</name>
    <dbReference type="NCBI Taxonomy" id="29920"/>
    <lineage>
        <taxon>Eukaryota</taxon>
        <taxon>Sar</taxon>
        <taxon>Stramenopiles</taxon>
        <taxon>Oomycota</taxon>
        <taxon>Peronosporomycetes</taxon>
        <taxon>Peronosporales</taxon>
        <taxon>Peronosporaceae</taxon>
        <taxon>Phytophthora</taxon>
    </lineage>
</organism>
<evidence type="ECO:0000313" key="6">
    <source>
        <dbReference type="EMBL" id="KAG3219872.1"/>
    </source>
</evidence>
<dbReference type="EMBL" id="RCMI01000303">
    <property type="protein sequence ID" value="KAG2918917.1"/>
    <property type="molecule type" value="Genomic_DNA"/>
</dbReference>
<dbReference type="Proteomes" id="UP000736787">
    <property type="component" value="Unassembled WGS sequence"/>
</dbReference>
<feature type="compositionally biased region" description="Low complexity" evidence="1">
    <location>
        <begin position="491"/>
        <end position="502"/>
    </location>
</feature>
<dbReference type="OrthoDB" id="168140at2759"/>